<feature type="domain" description="EF-hand" evidence="4">
    <location>
        <begin position="169"/>
        <end position="204"/>
    </location>
</feature>
<keyword evidence="2" id="KW-0106">Calcium</keyword>
<evidence type="ECO:0000259" key="4">
    <source>
        <dbReference type="PROSITE" id="PS50222"/>
    </source>
</evidence>
<organism evidence="5 6">
    <name type="scientific">Aspergillus leporis</name>
    <dbReference type="NCBI Taxonomy" id="41062"/>
    <lineage>
        <taxon>Eukaryota</taxon>
        <taxon>Fungi</taxon>
        <taxon>Dikarya</taxon>
        <taxon>Ascomycota</taxon>
        <taxon>Pezizomycotina</taxon>
        <taxon>Eurotiomycetes</taxon>
        <taxon>Eurotiomycetidae</taxon>
        <taxon>Eurotiales</taxon>
        <taxon>Aspergillaceae</taxon>
        <taxon>Aspergillus</taxon>
        <taxon>Aspergillus subgen. Circumdati</taxon>
    </lineage>
</organism>
<proteinExistence type="inferred from homology"/>
<dbReference type="SUPFAM" id="SSF47473">
    <property type="entry name" value="EF-hand"/>
    <property type="match status" value="1"/>
</dbReference>
<dbReference type="InterPro" id="IPR007736">
    <property type="entry name" value="Caleosin-related"/>
</dbReference>
<dbReference type="GO" id="GO:0005509">
    <property type="term" value="F:calcium ion binding"/>
    <property type="evidence" value="ECO:0007669"/>
    <property type="project" value="InterPro"/>
</dbReference>
<dbReference type="Pfam" id="PF05042">
    <property type="entry name" value="Caleosin"/>
    <property type="match status" value="1"/>
</dbReference>
<protein>
    <submittedName>
        <fullName evidence="5">Caleosin related protein-domain-containing protein</fullName>
    </submittedName>
</protein>
<evidence type="ECO:0000313" key="6">
    <source>
        <dbReference type="Proteomes" id="UP000326565"/>
    </source>
</evidence>
<dbReference type="PROSITE" id="PS00018">
    <property type="entry name" value="EF_HAND_1"/>
    <property type="match status" value="1"/>
</dbReference>
<dbReference type="InterPro" id="IPR002048">
    <property type="entry name" value="EF_hand_dom"/>
</dbReference>
<sequence>MPSITEFSVPINSETENMPGNKDNDDIAVVAKEAPVTKERVPATYTKYSIKDPGVARADVAVSIDKPNGDQEWASKVGDHSPLQQHILFWDRDNDGMIFPLDTYNGFRELGFNVLFSVLAMLIININFSYPTRLAYTWFPDPWFRVYVPTIHKAKHGSDSGTYDPEGRFVPQLFENLFAKWDSDKDGALTLWELFDMMHGHRCAADPFGWGAALFEWGTTWLLIQKDGKVYKEDLRAVYDGSIFWKISEARRTGAGWTQGFGLGGDGFIGGEKIY</sequence>
<evidence type="ECO:0000313" key="5">
    <source>
        <dbReference type="EMBL" id="KAB8077029.1"/>
    </source>
</evidence>
<dbReference type="PANTHER" id="PTHR31495">
    <property type="entry name" value="PEROXYGENASE 3-RELATED"/>
    <property type="match status" value="1"/>
</dbReference>
<accession>A0A5N5X8I7</accession>
<comment type="similarity">
    <text evidence="1">Belongs to the caleosin family.</text>
</comment>
<keyword evidence="6" id="KW-1185">Reference proteome</keyword>
<name>A0A5N5X8I7_9EURO</name>
<feature type="region of interest" description="Disordered" evidence="3">
    <location>
        <begin position="1"/>
        <end position="24"/>
    </location>
</feature>
<dbReference type="PROSITE" id="PS50222">
    <property type="entry name" value="EF_HAND_2"/>
    <property type="match status" value="1"/>
</dbReference>
<dbReference type="GO" id="GO:0004497">
    <property type="term" value="F:monooxygenase activity"/>
    <property type="evidence" value="ECO:0007669"/>
    <property type="project" value="TreeGrafter"/>
</dbReference>
<evidence type="ECO:0000256" key="1">
    <source>
        <dbReference type="ARBA" id="ARBA00006765"/>
    </source>
</evidence>
<dbReference type="InterPro" id="IPR018247">
    <property type="entry name" value="EF_Hand_1_Ca_BS"/>
</dbReference>
<dbReference type="OrthoDB" id="640742at2759"/>
<dbReference type="PANTHER" id="PTHR31495:SF0">
    <property type="entry name" value="BINDING PROTEIN CALEOSIN, PUTATIVE (AFU_ORTHOLOGUE AFUA_5G13750)-RELATED"/>
    <property type="match status" value="1"/>
</dbReference>
<reference evidence="5 6" key="1">
    <citation type="submission" date="2019-04" db="EMBL/GenBank/DDBJ databases">
        <title>Friends and foes A comparative genomics study of 23 Aspergillus species from section Flavi.</title>
        <authorList>
            <consortium name="DOE Joint Genome Institute"/>
            <person name="Kjaerbolling I."/>
            <person name="Vesth T."/>
            <person name="Frisvad J.C."/>
            <person name="Nybo J.L."/>
            <person name="Theobald S."/>
            <person name="Kildgaard S."/>
            <person name="Isbrandt T."/>
            <person name="Kuo A."/>
            <person name="Sato A."/>
            <person name="Lyhne E.K."/>
            <person name="Kogle M.E."/>
            <person name="Wiebenga A."/>
            <person name="Kun R.S."/>
            <person name="Lubbers R.J."/>
            <person name="Makela M.R."/>
            <person name="Barry K."/>
            <person name="Chovatia M."/>
            <person name="Clum A."/>
            <person name="Daum C."/>
            <person name="Haridas S."/>
            <person name="He G."/>
            <person name="LaButti K."/>
            <person name="Lipzen A."/>
            <person name="Mondo S."/>
            <person name="Riley R."/>
            <person name="Salamov A."/>
            <person name="Simmons B.A."/>
            <person name="Magnuson J.K."/>
            <person name="Henrissat B."/>
            <person name="Mortensen U.H."/>
            <person name="Larsen T.O."/>
            <person name="Devries R.P."/>
            <person name="Grigoriev I.V."/>
            <person name="Machida M."/>
            <person name="Baker S.E."/>
            <person name="Andersen M.R."/>
        </authorList>
    </citation>
    <scope>NUCLEOTIDE SEQUENCE [LARGE SCALE GENOMIC DNA]</scope>
    <source>
        <strain evidence="5 6">CBS 151.66</strain>
    </source>
</reference>
<evidence type="ECO:0000256" key="2">
    <source>
        <dbReference type="ARBA" id="ARBA00022837"/>
    </source>
</evidence>
<dbReference type="Proteomes" id="UP000326565">
    <property type="component" value="Unassembled WGS sequence"/>
</dbReference>
<dbReference type="EMBL" id="ML732173">
    <property type="protein sequence ID" value="KAB8077029.1"/>
    <property type="molecule type" value="Genomic_DNA"/>
</dbReference>
<dbReference type="AlphaFoldDB" id="A0A5N5X8I7"/>
<dbReference type="InterPro" id="IPR011992">
    <property type="entry name" value="EF-hand-dom_pair"/>
</dbReference>
<gene>
    <name evidence="5" type="ORF">BDV29DRAFT_154115</name>
</gene>
<evidence type="ECO:0000256" key="3">
    <source>
        <dbReference type="SAM" id="MobiDB-lite"/>
    </source>
</evidence>